<organism evidence="2 3">
    <name type="scientific">Enterococcus caccae ATCC BAA-1240</name>
    <dbReference type="NCBI Taxonomy" id="1158612"/>
    <lineage>
        <taxon>Bacteria</taxon>
        <taxon>Bacillati</taxon>
        <taxon>Bacillota</taxon>
        <taxon>Bacilli</taxon>
        <taxon>Lactobacillales</taxon>
        <taxon>Enterococcaceae</taxon>
        <taxon>Enterococcus</taxon>
    </lineage>
</organism>
<gene>
    <name evidence="2" type="ORF">UC7_01457</name>
</gene>
<feature type="domain" description="Thoeris anti-defense 2-like" evidence="1">
    <location>
        <begin position="1"/>
        <end position="75"/>
    </location>
</feature>
<evidence type="ECO:0000313" key="2">
    <source>
        <dbReference type="EMBL" id="EOL46488.1"/>
    </source>
</evidence>
<dbReference type="EMBL" id="AJAU01000016">
    <property type="protein sequence ID" value="EOL46488.1"/>
    <property type="molecule type" value="Genomic_DNA"/>
</dbReference>
<sequence>MTFEEVLPHIKNGTKAIREGWSGFELYIELRDEIGTSEGTFLPVTPYFLIKTSDEGYSMFSPTPCDVLAEDWKLVDAD</sequence>
<dbReference type="eggNOG" id="ENOG50330X0">
    <property type="taxonomic scope" value="Bacteria"/>
</dbReference>
<dbReference type="STRING" id="317735.RU98_GL000688"/>
<dbReference type="AlphaFoldDB" id="R3TZB1"/>
<dbReference type="OrthoDB" id="9806476at2"/>
<dbReference type="RefSeq" id="WP_010771592.1">
    <property type="nucleotide sequence ID" value="NZ_KB946333.1"/>
</dbReference>
<comment type="caution">
    <text evidence="2">The sequence shown here is derived from an EMBL/GenBank/DDBJ whole genome shotgun (WGS) entry which is preliminary data.</text>
</comment>
<evidence type="ECO:0000313" key="3">
    <source>
        <dbReference type="Proteomes" id="UP000013840"/>
    </source>
</evidence>
<accession>R3TZB1</accession>
<dbReference type="Proteomes" id="UP000013840">
    <property type="component" value="Unassembled WGS sequence"/>
</dbReference>
<dbReference type="Pfam" id="PF11195">
    <property type="entry name" value="Tad2-like"/>
    <property type="match status" value="1"/>
</dbReference>
<dbReference type="PATRIC" id="fig|1158612.3.peg.1444"/>
<protein>
    <recommendedName>
        <fullName evidence="1">Thoeris anti-defense 2-like domain-containing protein</fullName>
    </recommendedName>
</protein>
<evidence type="ECO:0000259" key="1">
    <source>
        <dbReference type="Pfam" id="PF11195"/>
    </source>
</evidence>
<reference evidence="2 3" key="1">
    <citation type="submission" date="2013-02" db="EMBL/GenBank/DDBJ databases">
        <title>The Genome Sequence of Enterococcus caccae BAA-1240.</title>
        <authorList>
            <consortium name="The Broad Institute Genome Sequencing Platform"/>
            <consortium name="The Broad Institute Genome Sequencing Center for Infectious Disease"/>
            <person name="Earl A.M."/>
            <person name="Gilmore M.S."/>
            <person name="Lebreton F."/>
            <person name="Walker B."/>
            <person name="Young S.K."/>
            <person name="Zeng Q."/>
            <person name="Gargeya S."/>
            <person name="Fitzgerald M."/>
            <person name="Haas B."/>
            <person name="Abouelleil A."/>
            <person name="Alvarado L."/>
            <person name="Arachchi H.M."/>
            <person name="Berlin A.M."/>
            <person name="Chapman S.B."/>
            <person name="Dewar J."/>
            <person name="Goldberg J."/>
            <person name="Griggs A."/>
            <person name="Gujja S."/>
            <person name="Hansen M."/>
            <person name="Howarth C."/>
            <person name="Imamovic A."/>
            <person name="Larimer J."/>
            <person name="McCowan C."/>
            <person name="Murphy C."/>
            <person name="Neiman D."/>
            <person name="Pearson M."/>
            <person name="Priest M."/>
            <person name="Roberts A."/>
            <person name="Saif S."/>
            <person name="Shea T."/>
            <person name="Sisk P."/>
            <person name="Sykes S."/>
            <person name="Wortman J."/>
            <person name="Nusbaum C."/>
            <person name="Birren B."/>
        </authorList>
    </citation>
    <scope>NUCLEOTIDE SEQUENCE [LARGE SCALE GENOMIC DNA]</scope>
    <source>
        <strain evidence="2 3">ATCC BAA-1240</strain>
    </source>
</reference>
<keyword evidence="3" id="KW-1185">Reference proteome</keyword>
<dbReference type="InterPro" id="IPR021361">
    <property type="entry name" value="Tad2-like_dom"/>
</dbReference>
<proteinExistence type="predicted"/>
<name>R3TZB1_9ENTE</name>